<protein>
    <submittedName>
        <fullName evidence="2">Uncharacterized protein</fullName>
    </submittedName>
</protein>
<comment type="caution">
    <text evidence="2">The sequence shown here is derived from an EMBL/GenBank/DDBJ whole genome shotgun (WGS) entry which is preliminary data.</text>
</comment>
<sequence>MSDVNFLGKLAQVALVEENNWDDDNSESEFGRPDSKDTDDEGTDDDAKRNAKPLQGESANVPDMETELLNLQAQDVMTTTINYETTLSAMTKTAKKVVLFRQSRLAELKIYGMLSCIPRRRNDIQMDWTVRMKAEYAKLCEGLNADELAAKKDALIKALHEKRGAQDFEWAEEG</sequence>
<gene>
    <name evidence="2" type="ORF">BS47DRAFT_1392509</name>
</gene>
<feature type="region of interest" description="Disordered" evidence="1">
    <location>
        <begin position="17"/>
        <end position="62"/>
    </location>
</feature>
<reference evidence="2" key="1">
    <citation type="journal article" date="2020" name="Nat. Commun.">
        <title>Large-scale genome sequencing of mycorrhizal fungi provides insights into the early evolution of symbiotic traits.</title>
        <authorList>
            <person name="Miyauchi S."/>
            <person name="Kiss E."/>
            <person name="Kuo A."/>
            <person name="Drula E."/>
            <person name="Kohler A."/>
            <person name="Sanchez-Garcia M."/>
            <person name="Morin E."/>
            <person name="Andreopoulos B."/>
            <person name="Barry K.W."/>
            <person name="Bonito G."/>
            <person name="Buee M."/>
            <person name="Carver A."/>
            <person name="Chen C."/>
            <person name="Cichocki N."/>
            <person name="Clum A."/>
            <person name="Culley D."/>
            <person name="Crous P.W."/>
            <person name="Fauchery L."/>
            <person name="Girlanda M."/>
            <person name="Hayes R.D."/>
            <person name="Keri Z."/>
            <person name="LaButti K."/>
            <person name="Lipzen A."/>
            <person name="Lombard V."/>
            <person name="Magnuson J."/>
            <person name="Maillard F."/>
            <person name="Murat C."/>
            <person name="Nolan M."/>
            <person name="Ohm R.A."/>
            <person name="Pangilinan J."/>
            <person name="Pereira M.F."/>
            <person name="Perotto S."/>
            <person name="Peter M."/>
            <person name="Pfister S."/>
            <person name="Riley R."/>
            <person name="Sitrit Y."/>
            <person name="Stielow J.B."/>
            <person name="Szollosi G."/>
            <person name="Zifcakova L."/>
            <person name="Stursova M."/>
            <person name="Spatafora J.W."/>
            <person name="Tedersoo L."/>
            <person name="Vaario L.M."/>
            <person name="Yamada A."/>
            <person name="Yan M."/>
            <person name="Wang P."/>
            <person name="Xu J."/>
            <person name="Bruns T."/>
            <person name="Baldrian P."/>
            <person name="Vilgalys R."/>
            <person name="Dunand C."/>
            <person name="Henrissat B."/>
            <person name="Grigoriev I.V."/>
            <person name="Hibbett D."/>
            <person name="Nagy L.G."/>
            <person name="Martin F.M."/>
        </authorList>
    </citation>
    <scope>NUCLEOTIDE SEQUENCE</scope>
    <source>
        <strain evidence="2">UP504</strain>
    </source>
</reference>
<dbReference type="EMBL" id="MU128961">
    <property type="protein sequence ID" value="KAF9514379.1"/>
    <property type="molecule type" value="Genomic_DNA"/>
</dbReference>
<dbReference type="AlphaFoldDB" id="A0A9P6AYY3"/>
<evidence type="ECO:0000256" key="1">
    <source>
        <dbReference type="SAM" id="MobiDB-lite"/>
    </source>
</evidence>
<evidence type="ECO:0000313" key="2">
    <source>
        <dbReference type="EMBL" id="KAF9514379.1"/>
    </source>
</evidence>
<evidence type="ECO:0000313" key="3">
    <source>
        <dbReference type="Proteomes" id="UP000886523"/>
    </source>
</evidence>
<name>A0A9P6AYY3_9AGAM</name>
<organism evidence="2 3">
    <name type="scientific">Hydnum rufescens UP504</name>
    <dbReference type="NCBI Taxonomy" id="1448309"/>
    <lineage>
        <taxon>Eukaryota</taxon>
        <taxon>Fungi</taxon>
        <taxon>Dikarya</taxon>
        <taxon>Basidiomycota</taxon>
        <taxon>Agaricomycotina</taxon>
        <taxon>Agaricomycetes</taxon>
        <taxon>Cantharellales</taxon>
        <taxon>Hydnaceae</taxon>
        <taxon>Hydnum</taxon>
    </lineage>
</organism>
<proteinExistence type="predicted"/>
<keyword evidence="3" id="KW-1185">Reference proteome</keyword>
<accession>A0A9P6AYY3</accession>
<dbReference type="Proteomes" id="UP000886523">
    <property type="component" value="Unassembled WGS sequence"/>
</dbReference>